<sequence>MSDVFRVAHGYVTNPPCAGFCFSGIPKMNRAYSVLEIKAVDEDARIITGIATTPATDRMDDVVEPKGAQFKLPIPFLWQHRHDAPVGNVTKAVVTDKGIEVTVQLAKIDEPGTLKDRLDEAWQSIKAGLVRGLSIGFSPIESANIDGSWGRRFLKWEWLELSAVTVAANAEATIQTIKSIDLKQRAASGQSVLPVVHLVKPAGASAPVIKTFEIPKPEEGNMNIQEQIKSFESSRAAKAARLEEIMSNAADEGRTLDASESEEYDGLEGELKSVDSHLGRLRGLEKSMVSKAKPVEPNRVNSVQKGNEFRDNAVIRVERSLPKGTAFTRYAIALARSKGNLMQAQEIAKGWEESTPEVLTVLKAAVAAGTTTDPAWAAPLVEYQNMSSEFIELLRPQTILGKIQGLRLVPFNIKMPGQTSGSSVGWVGEGKPKPVSALAFDTTTLRFTKAAGIVVLTDELVRFSNPSAEALVQKDLTESMAEFLDVAFVDPAIAAVVDVSPASITNGITPIVASGTTAEALKADVKRLFASFLAAKITPAGGVWIMTPTMALTINLMTNALGQTEFPGIDMNGGTFVGLPVVVSESVPSNPGTGDTAVGAGQRLILAKASEILLADDGGVTIDVSREASLQMDSAPGSGSQELVSLWQNNMVALRAERFINWKRRRPSAVGYIDSANYES</sequence>
<dbReference type="EMBL" id="LJPT01000173">
    <property type="protein sequence ID" value="KPW43779.1"/>
    <property type="molecule type" value="Genomic_DNA"/>
</dbReference>
<comment type="subcellular location">
    <subcellularLocation>
        <location evidence="1">Virion</location>
    </subcellularLocation>
</comment>
<proteinExistence type="predicted"/>
<name>A0A0P9J5C0_9PSED</name>
<organism evidence="7 8">
    <name type="scientific">Pseudomonas syringae pv. antirrhini</name>
    <dbReference type="NCBI Taxonomy" id="251702"/>
    <lineage>
        <taxon>Bacteria</taxon>
        <taxon>Pseudomonadati</taxon>
        <taxon>Pseudomonadota</taxon>
        <taxon>Gammaproteobacteria</taxon>
        <taxon>Pseudomonadales</taxon>
        <taxon>Pseudomonadaceae</taxon>
        <taxon>Pseudomonas</taxon>
    </lineage>
</organism>
<protein>
    <submittedName>
        <fullName evidence="7">Peptidase U35, phage prohead HK97</fullName>
    </submittedName>
</protein>
<dbReference type="InterPro" id="IPR024455">
    <property type="entry name" value="Phage_capsid"/>
</dbReference>
<dbReference type="PATRIC" id="fig|251702.3.peg.5119"/>
<evidence type="ECO:0000259" key="6">
    <source>
        <dbReference type="Pfam" id="PF05065"/>
    </source>
</evidence>
<dbReference type="Pfam" id="PF04586">
    <property type="entry name" value="Peptidase_S78"/>
    <property type="match status" value="1"/>
</dbReference>
<dbReference type="GO" id="GO:0008233">
    <property type="term" value="F:peptidase activity"/>
    <property type="evidence" value="ECO:0007669"/>
    <property type="project" value="UniProtKB-KW"/>
</dbReference>
<evidence type="ECO:0000259" key="5">
    <source>
        <dbReference type="Pfam" id="PF04586"/>
    </source>
</evidence>
<evidence type="ECO:0000313" key="8">
    <source>
        <dbReference type="Proteomes" id="UP000050425"/>
    </source>
</evidence>
<dbReference type="AlphaFoldDB" id="A0A0P9J5C0"/>
<dbReference type="Proteomes" id="UP000050425">
    <property type="component" value="Unassembled WGS sequence"/>
</dbReference>
<dbReference type="NCBIfam" id="TIGR01554">
    <property type="entry name" value="major_cap_HK97"/>
    <property type="match status" value="1"/>
</dbReference>
<accession>A0A0P9J5C0</accession>
<evidence type="ECO:0000256" key="1">
    <source>
        <dbReference type="ARBA" id="ARBA00004328"/>
    </source>
</evidence>
<keyword evidence="3" id="KW-0645">Protease</keyword>
<evidence type="ECO:0000256" key="4">
    <source>
        <dbReference type="ARBA" id="ARBA00022801"/>
    </source>
</evidence>
<dbReference type="GO" id="GO:0006508">
    <property type="term" value="P:proteolysis"/>
    <property type="evidence" value="ECO:0007669"/>
    <property type="project" value="UniProtKB-KW"/>
</dbReference>
<gene>
    <name evidence="7" type="ORF">ALO88_05623</name>
</gene>
<dbReference type="Gene3D" id="3.30.2320.10">
    <property type="entry name" value="hypothetical protein PF0899 domain"/>
    <property type="match status" value="1"/>
</dbReference>
<evidence type="ECO:0000256" key="3">
    <source>
        <dbReference type="ARBA" id="ARBA00022670"/>
    </source>
</evidence>
<keyword evidence="4" id="KW-0378">Hydrolase</keyword>
<dbReference type="InterPro" id="IPR054613">
    <property type="entry name" value="Peptidase_S78_dom"/>
</dbReference>
<keyword evidence="2" id="KW-1188">Viral release from host cell</keyword>
<evidence type="ECO:0000256" key="2">
    <source>
        <dbReference type="ARBA" id="ARBA00022612"/>
    </source>
</evidence>
<dbReference type="Pfam" id="PF05065">
    <property type="entry name" value="Phage_capsid"/>
    <property type="match status" value="1"/>
</dbReference>
<reference evidence="7 8" key="1">
    <citation type="submission" date="2015-09" db="EMBL/GenBank/DDBJ databases">
        <title>Genome announcement of multiple Pseudomonas syringae strains.</title>
        <authorList>
            <person name="Thakur S."/>
            <person name="Wang P.W."/>
            <person name="Gong Y."/>
            <person name="Weir B.S."/>
            <person name="Guttman D.S."/>
        </authorList>
    </citation>
    <scope>NUCLEOTIDE SEQUENCE [LARGE SCALE GENOMIC DNA]</scope>
    <source>
        <strain evidence="7 8">ICMP4303</strain>
    </source>
</reference>
<evidence type="ECO:0000313" key="7">
    <source>
        <dbReference type="EMBL" id="KPW43779.1"/>
    </source>
</evidence>
<feature type="domain" description="Phage capsid-like C-terminal" evidence="6">
    <location>
        <begin position="386"/>
        <end position="670"/>
    </location>
</feature>
<feature type="domain" description="Prohead serine protease" evidence="5">
    <location>
        <begin position="74"/>
        <end position="178"/>
    </location>
</feature>
<dbReference type="Gene3D" id="3.30.2400.10">
    <property type="entry name" value="Major capsid protein gp5"/>
    <property type="match status" value="1"/>
</dbReference>
<dbReference type="InterPro" id="IPR054612">
    <property type="entry name" value="Phage_capsid-like_C"/>
</dbReference>
<dbReference type="SUPFAM" id="SSF56563">
    <property type="entry name" value="Major capsid protein gp5"/>
    <property type="match status" value="1"/>
</dbReference>
<comment type="caution">
    <text evidence="7">The sequence shown here is derived from an EMBL/GenBank/DDBJ whole genome shotgun (WGS) entry which is preliminary data.</text>
</comment>